<name>A0A0P1FSQ6_9RHOB</name>
<proteinExistence type="predicted"/>
<dbReference type="Pfam" id="PF08849">
    <property type="entry name" value="BrxA"/>
    <property type="match status" value="1"/>
</dbReference>
<sequence>MSAFARQDYKMSFSTGGLFLNESLEVARLHEVGEAWEDTILRAMEEGTTSLPKSASNRRSLREISNRLLTLTDEERAYLVEEADRSEQQAMLWIATCRAYRFIREFAVEVVRERYLSYQLDLPLESFDILFEAKAEWDEGLAGLSRSTRLKLRQIMFRMMREAGVISEDDRIQTAIISTRLKHMIEDHNPGELAIFPSVPVEGA</sequence>
<accession>A0A0P1FSQ6</accession>
<evidence type="ECO:0000313" key="1">
    <source>
        <dbReference type="EMBL" id="CUH71747.1"/>
    </source>
</evidence>
<dbReference type="InterPro" id="IPR023137">
    <property type="entry name" value="BrxA_sf"/>
</dbReference>
<protein>
    <recommendedName>
        <fullName evidence="3">Inner membrane protein (DUF1819)</fullName>
    </recommendedName>
</protein>
<organism evidence="1 2">
    <name type="scientific">Thalassovita autumnalis</name>
    <dbReference type="NCBI Taxonomy" id="2072972"/>
    <lineage>
        <taxon>Bacteria</taxon>
        <taxon>Pseudomonadati</taxon>
        <taxon>Pseudomonadota</taxon>
        <taxon>Alphaproteobacteria</taxon>
        <taxon>Rhodobacterales</taxon>
        <taxon>Roseobacteraceae</taxon>
        <taxon>Thalassovita</taxon>
    </lineage>
</organism>
<dbReference type="RefSeq" id="WP_058243043.1">
    <property type="nucleotide sequence ID" value="NZ_CYSC01000026.1"/>
</dbReference>
<reference evidence="1 2" key="1">
    <citation type="submission" date="2015-09" db="EMBL/GenBank/DDBJ databases">
        <authorList>
            <consortium name="Swine Surveillance"/>
        </authorList>
    </citation>
    <scope>NUCLEOTIDE SEQUENCE [LARGE SCALE GENOMIC DNA]</scope>
    <source>
        <strain evidence="1 2">5120</strain>
    </source>
</reference>
<gene>
    <name evidence="1" type="ORF">TL5120_01537</name>
</gene>
<dbReference type="Proteomes" id="UP000051887">
    <property type="component" value="Unassembled WGS sequence"/>
</dbReference>
<dbReference type="AlphaFoldDB" id="A0A0P1FSQ6"/>
<dbReference type="EMBL" id="CYSC01000026">
    <property type="protein sequence ID" value="CUH71747.1"/>
    <property type="molecule type" value="Genomic_DNA"/>
</dbReference>
<dbReference type="Gene3D" id="1.10.3540.10">
    <property type="entry name" value="uncharacterized protein from magnetospirillum magneticum domain"/>
    <property type="match status" value="1"/>
</dbReference>
<evidence type="ECO:0000313" key="2">
    <source>
        <dbReference type="Proteomes" id="UP000051887"/>
    </source>
</evidence>
<dbReference type="InterPro" id="IPR014948">
    <property type="entry name" value="BrxA"/>
</dbReference>
<evidence type="ECO:0008006" key="3">
    <source>
        <dbReference type="Google" id="ProtNLM"/>
    </source>
</evidence>